<reference evidence="5" key="1">
    <citation type="submission" date="2016-06" db="UniProtKB">
        <authorList>
            <consortium name="WormBaseParasite"/>
        </authorList>
    </citation>
    <scope>IDENTIFICATION</scope>
</reference>
<evidence type="ECO:0000313" key="4">
    <source>
        <dbReference type="Proteomes" id="UP000271098"/>
    </source>
</evidence>
<reference evidence="3 4" key="2">
    <citation type="submission" date="2018-11" db="EMBL/GenBank/DDBJ databases">
        <authorList>
            <consortium name="Pathogen Informatics"/>
        </authorList>
    </citation>
    <scope>NUCLEOTIDE SEQUENCE [LARGE SCALE GENOMIC DNA]</scope>
</reference>
<feature type="region of interest" description="Disordered" evidence="1">
    <location>
        <begin position="115"/>
        <end position="136"/>
    </location>
</feature>
<dbReference type="OrthoDB" id="5871272at2759"/>
<evidence type="ECO:0000256" key="2">
    <source>
        <dbReference type="SAM" id="SignalP"/>
    </source>
</evidence>
<evidence type="ECO:0000313" key="5">
    <source>
        <dbReference type="WBParaSite" id="GPUH_0001207601-mRNA-1"/>
    </source>
</evidence>
<name>A0A183DTM1_9BILA</name>
<feature type="signal peptide" evidence="2">
    <location>
        <begin position="1"/>
        <end position="18"/>
    </location>
</feature>
<evidence type="ECO:0000256" key="1">
    <source>
        <dbReference type="SAM" id="MobiDB-lite"/>
    </source>
</evidence>
<gene>
    <name evidence="3" type="ORF">GPUH_LOCUS12062</name>
</gene>
<dbReference type="EMBL" id="UYRT01079009">
    <property type="protein sequence ID" value="VDN19778.1"/>
    <property type="molecule type" value="Genomic_DNA"/>
</dbReference>
<dbReference type="Proteomes" id="UP000271098">
    <property type="component" value="Unassembled WGS sequence"/>
</dbReference>
<proteinExistence type="predicted"/>
<feature type="compositionally biased region" description="Polar residues" evidence="1">
    <location>
        <begin position="54"/>
        <end position="68"/>
    </location>
</feature>
<sequence>MSTYCEIDLILLFTVSVAVNSGTANCKKFQYDLRREESVELRAILAARFERRAQTSNSPRPDSGQWSGVHSDDESSWGDLDEELSVERQCRQLKAHIQTLSRTVAERNTEIERLENRLNELAPTKGPMLSGSENKP</sequence>
<feature type="region of interest" description="Disordered" evidence="1">
    <location>
        <begin position="50"/>
        <end position="81"/>
    </location>
</feature>
<accession>A0A183DTM1</accession>
<feature type="chain" id="PRO_5043138868" evidence="2">
    <location>
        <begin position="19"/>
        <end position="136"/>
    </location>
</feature>
<protein>
    <submittedName>
        <fullName evidence="5">PRKC apoptosis WT1 regulator protein</fullName>
    </submittedName>
</protein>
<keyword evidence="2" id="KW-0732">Signal</keyword>
<organism evidence="5">
    <name type="scientific">Gongylonema pulchrum</name>
    <dbReference type="NCBI Taxonomy" id="637853"/>
    <lineage>
        <taxon>Eukaryota</taxon>
        <taxon>Metazoa</taxon>
        <taxon>Ecdysozoa</taxon>
        <taxon>Nematoda</taxon>
        <taxon>Chromadorea</taxon>
        <taxon>Rhabditida</taxon>
        <taxon>Spirurina</taxon>
        <taxon>Spiruromorpha</taxon>
        <taxon>Spiruroidea</taxon>
        <taxon>Gongylonematidae</taxon>
        <taxon>Gongylonema</taxon>
    </lineage>
</organism>
<dbReference type="AlphaFoldDB" id="A0A183DTM1"/>
<keyword evidence="4" id="KW-1185">Reference proteome</keyword>
<evidence type="ECO:0000313" key="3">
    <source>
        <dbReference type="EMBL" id="VDN19778.1"/>
    </source>
</evidence>
<dbReference type="WBParaSite" id="GPUH_0001207601-mRNA-1">
    <property type="protein sequence ID" value="GPUH_0001207601-mRNA-1"/>
    <property type="gene ID" value="GPUH_0001207601"/>
</dbReference>